<feature type="signal peptide" evidence="8">
    <location>
        <begin position="1"/>
        <end position="27"/>
    </location>
</feature>
<comment type="similarity">
    <text evidence="2">Belongs to the EamA transporter family.</text>
</comment>
<feature type="transmembrane region" description="Helical" evidence="7">
    <location>
        <begin position="154"/>
        <end position="171"/>
    </location>
</feature>
<keyword evidence="3 7" id="KW-0812">Transmembrane</keyword>
<dbReference type="AlphaFoldDB" id="A0A1P8UDK0"/>
<feature type="transmembrane region" description="Helical" evidence="7">
    <location>
        <begin position="37"/>
        <end position="57"/>
    </location>
</feature>
<feature type="region of interest" description="Disordered" evidence="6">
    <location>
        <begin position="316"/>
        <end position="338"/>
    </location>
</feature>
<keyword evidence="4 7" id="KW-1133">Transmembrane helix</keyword>
<keyword evidence="11" id="KW-1185">Reference proteome</keyword>
<feature type="transmembrane region" description="Helical" evidence="7">
    <location>
        <begin position="247"/>
        <end position="264"/>
    </location>
</feature>
<dbReference type="KEGG" id="afy:BW247_01195"/>
<dbReference type="STRING" id="1765967.BW247_01195"/>
<dbReference type="InterPro" id="IPR050638">
    <property type="entry name" value="AA-Vitamin_Transporters"/>
</dbReference>
<dbReference type="GO" id="GO:0016020">
    <property type="term" value="C:membrane"/>
    <property type="evidence" value="ECO:0007669"/>
    <property type="project" value="UniProtKB-SubCell"/>
</dbReference>
<proteinExistence type="inferred from homology"/>
<name>A0A1P8UDK0_9GAMM</name>
<evidence type="ECO:0000256" key="2">
    <source>
        <dbReference type="ARBA" id="ARBA00007362"/>
    </source>
</evidence>
<dbReference type="SUPFAM" id="SSF103481">
    <property type="entry name" value="Multidrug resistance efflux transporter EmrE"/>
    <property type="match status" value="2"/>
</dbReference>
<feature type="chain" id="PRO_5012749494" evidence="8">
    <location>
        <begin position="28"/>
        <end position="352"/>
    </location>
</feature>
<reference evidence="10 11" key="1">
    <citation type="submission" date="2017-01" db="EMBL/GenBank/DDBJ databases">
        <title>Draft sequence of Acidihalobacter ferrooxidans strain DSM 14175 (strain V8).</title>
        <authorList>
            <person name="Khaleque H.N."/>
            <person name="Ramsay J.P."/>
            <person name="Murphy R.J.T."/>
            <person name="Kaksonen A.H."/>
            <person name="Boxall N.J."/>
            <person name="Watkin E.L.J."/>
        </authorList>
    </citation>
    <scope>NUCLEOTIDE SEQUENCE [LARGE SCALE GENOMIC DNA]</scope>
    <source>
        <strain evidence="10 11">V8</strain>
    </source>
</reference>
<accession>A0A1P8UDK0</accession>
<dbReference type="Pfam" id="PF00892">
    <property type="entry name" value="EamA"/>
    <property type="match status" value="2"/>
</dbReference>
<dbReference type="PANTHER" id="PTHR32322">
    <property type="entry name" value="INNER MEMBRANE TRANSPORTER"/>
    <property type="match status" value="1"/>
</dbReference>
<evidence type="ECO:0000256" key="6">
    <source>
        <dbReference type="SAM" id="MobiDB-lite"/>
    </source>
</evidence>
<feature type="transmembrane region" description="Helical" evidence="7">
    <location>
        <begin position="218"/>
        <end position="240"/>
    </location>
</feature>
<dbReference type="Proteomes" id="UP000243807">
    <property type="component" value="Chromosome"/>
</dbReference>
<evidence type="ECO:0000256" key="5">
    <source>
        <dbReference type="ARBA" id="ARBA00023136"/>
    </source>
</evidence>
<evidence type="ECO:0000256" key="1">
    <source>
        <dbReference type="ARBA" id="ARBA00004141"/>
    </source>
</evidence>
<dbReference type="Gene3D" id="1.10.3730.20">
    <property type="match status" value="1"/>
</dbReference>
<feature type="transmembrane region" description="Helical" evidence="7">
    <location>
        <begin position="270"/>
        <end position="287"/>
    </location>
</feature>
<dbReference type="PANTHER" id="PTHR32322:SF2">
    <property type="entry name" value="EAMA DOMAIN-CONTAINING PROTEIN"/>
    <property type="match status" value="1"/>
</dbReference>
<feature type="domain" description="EamA" evidence="9">
    <location>
        <begin position="12"/>
        <end position="144"/>
    </location>
</feature>
<keyword evidence="5 7" id="KW-0472">Membrane</keyword>
<dbReference type="OrthoDB" id="9794287at2"/>
<feature type="domain" description="EamA" evidence="9">
    <location>
        <begin position="156"/>
        <end position="286"/>
    </location>
</feature>
<evidence type="ECO:0000256" key="8">
    <source>
        <dbReference type="SAM" id="SignalP"/>
    </source>
</evidence>
<keyword evidence="8" id="KW-0732">Signal</keyword>
<feature type="transmembrane region" description="Helical" evidence="7">
    <location>
        <begin position="72"/>
        <end position="96"/>
    </location>
</feature>
<evidence type="ECO:0000256" key="4">
    <source>
        <dbReference type="ARBA" id="ARBA00022989"/>
    </source>
</evidence>
<feature type="transmembrane region" description="Helical" evidence="7">
    <location>
        <begin position="183"/>
        <end position="206"/>
    </location>
</feature>
<evidence type="ECO:0000256" key="7">
    <source>
        <dbReference type="SAM" id="Phobius"/>
    </source>
</evidence>
<organism evidence="10 11">
    <name type="scientific">Acidihalobacter ferrooxydans</name>
    <dbReference type="NCBI Taxonomy" id="1765967"/>
    <lineage>
        <taxon>Bacteria</taxon>
        <taxon>Pseudomonadati</taxon>
        <taxon>Pseudomonadota</taxon>
        <taxon>Gammaproteobacteria</taxon>
        <taxon>Chromatiales</taxon>
        <taxon>Ectothiorhodospiraceae</taxon>
        <taxon>Acidihalobacter</taxon>
    </lineage>
</organism>
<feature type="transmembrane region" description="Helical" evidence="7">
    <location>
        <begin position="102"/>
        <end position="121"/>
    </location>
</feature>
<feature type="transmembrane region" description="Helical" evidence="7">
    <location>
        <begin position="128"/>
        <end position="148"/>
    </location>
</feature>
<protein>
    <submittedName>
        <fullName evidence="10">EamA family transporter</fullName>
    </submittedName>
</protein>
<evidence type="ECO:0000259" key="9">
    <source>
        <dbReference type="Pfam" id="PF00892"/>
    </source>
</evidence>
<gene>
    <name evidence="10" type="ORF">BW247_01195</name>
</gene>
<evidence type="ECO:0000313" key="10">
    <source>
        <dbReference type="EMBL" id="APZ41883.1"/>
    </source>
</evidence>
<evidence type="ECO:0000256" key="3">
    <source>
        <dbReference type="ARBA" id="ARBA00022692"/>
    </source>
</evidence>
<comment type="subcellular location">
    <subcellularLocation>
        <location evidence="1">Membrane</location>
        <topology evidence="1">Multi-pass membrane protein</topology>
    </subcellularLocation>
</comment>
<dbReference type="InterPro" id="IPR037185">
    <property type="entry name" value="EmrE-like"/>
</dbReference>
<dbReference type="InterPro" id="IPR000620">
    <property type="entry name" value="EamA_dom"/>
</dbReference>
<sequence length="352" mass="37547">MTRIHISKSTSAALLAALLFGASTPFAKQLLHDMSPVLLAGLLYLGSGIGLGIIKLIRDRGWHVPSMPKSEWLWLLLAIVFGGVLGPLALMVGLLYTSAATASLLLNLEAVLTAVLAWVVFRENTDRRIVLGMMLIVAGAVVLSISGATGGAGLSWGSLLIASACLCWALDNNFTRKVSANDALFLACLKGSVAGVVNTVIALSIGAHLPTGSAIGEAMVVGLLSYGISLVLFVVALRGLGTARTGAYFSTAPFLGAAIALLFFGGQASPMFWVAAVLMGCGVWLHLTERHVHPHTHDEITHTHSHVHDIHHQHEHNFDWDGHEPHTHPHTHEPITHSHAHYPDIHHEHSHG</sequence>
<evidence type="ECO:0000313" key="11">
    <source>
        <dbReference type="Proteomes" id="UP000243807"/>
    </source>
</evidence>
<dbReference type="RefSeq" id="WP_076835230.1">
    <property type="nucleotide sequence ID" value="NZ_CP019434.1"/>
</dbReference>
<dbReference type="EMBL" id="CP019434">
    <property type="protein sequence ID" value="APZ41883.1"/>
    <property type="molecule type" value="Genomic_DNA"/>
</dbReference>